<name>A0A6I5ZUQ6_9FIRM</name>
<comment type="similarity">
    <text evidence="2">Belongs to the BMP lipoprotein family.</text>
</comment>
<keyword evidence="5" id="KW-0472">Membrane</keyword>
<protein>
    <submittedName>
        <fullName evidence="9">Membrane lipoprotein TmpC</fullName>
    </submittedName>
</protein>
<dbReference type="GO" id="GO:0005886">
    <property type="term" value="C:plasma membrane"/>
    <property type="evidence" value="ECO:0007669"/>
    <property type="project" value="UniProtKB-SubCell"/>
</dbReference>
<keyword evidence="6 9" id="KW-0449">Lipoprotein</keyword>
<feature type="signal peptide" evidence="7">
    <location>
        <begin position="1"/>
        <end position="18"/>
    </location>
</feature>
<dbReference type="PANTHER" id="PTHR34296">
    <property type="entry name" value="TRANSCRIPTIONAL ACTIVATOR PROTEIN MED"/>
    <property type="match status" value="1"/>
</dbReference>
<dbReference type="EMBL" id="CP046244">
    <property type="protein sequence ID" value="QGP93121.1"/>
    <property type="molecule type" value="Genomic_DNA"/>
</dbReference>
<evidence type="ECO:0000256" key="4">
    <source>
        <dbReference type="ARBA" id="ARBA00022729"/>
    </source>
</evidence>
<evidence type="ECO:0000259" key="8">
    <source>
        <dbReference type="Pfam" id="PF02608"/>
    </source>
</evidence>
<reference evidence="9 10" key="1">
    <citation type="submission" date="2019-11" db="EMBL/GenBank/DDBJ databases">
        <title>Genome sequence of Moorella glycerini DSM11254.</title>
        <authorList>
            <person name="Poehlein A."/>
            <person name="Boeer T."/>
            <person name="Daniel R."/>
        </authorList>
    </citation>
    <scope>NUCLEOTIDE SEQUENCE [LARGE SCALE GENOMIC DNA]</scope>
    <source>
        <strain evidence="9 10">DSM 11254</strain>
    </source>
</reference>
<dbReference type="CDD" id="cd06354">
    <property type="entry name" value="PBP1_PrnA-like"/>
    <property type="match status" value="1"/>
</dbReference>
<feature type="chain" id="PRO_5039608847" evidence="7">
    <location>
        <begin position="19"/>
        <end position="354"/>
    </location>
</feature>
<dbReference type="SUPFAM" id="SSF53822">
    <property type="entry name" value="Periplasmic binding protein-like I"/>
    <property type="match status" value="1"/>
</dbReference>
<keyword evidence="10" id="KW-1185">Reference proteome</keyword>
<dbReference type="Gene3D" id="3.40.50.2300">
    <property type="match status" value="2"/>
</dbReference>
<dbReference type="InterPro" id="IPR050957">
    <property type="entry name" value="BMP_lipoprotein"/>
</dbReference>
<sequence>MKKLLVVILALFLSVAFVGCGGQTGQQGGQKGGQSTASGNQGEKKLRFVMVTDQAGVGDEGFNDMAWAGLKRAEKELGAEIKVIESSEMTQYTTNLAAGAEQGYNMVVAVGFLLVDALKEVAPRYPNTKFVIIDGVVEGPNVASVVFKENEGAYLAGALAGLTTKTNKLGYVGGMEAPPTIRFESGWLAGIKTTNPKAETSVAYVGSFNDPGKAKETALAQYNQGVDIIFEVAGLGGLGVIEAAKNSKEGNLYVAVDRDKSKIGGGRQLTAVLKRIDNAVFEIAQKVKDGTFKGGIYELGLKEGGMGLPETTKEKATPEAMAVVEKLKKMILDGQLQVPKSREEVKTFTPPSLK</sequence>
<dbReference type="RefSeq" id="WP_156274329.1">
    <property type="nucleotide sequence ID" value="NZ_CP046244.1"/>
</dbReference>
<evidence type="ECO:0000256" key="2">
    <source>
        <dbReference type="ARBA" id="ARBA00008610"/>
    </source>
</evidence>
<evidence type="ECO:0000313" key="9">
    <source>
        <dbReference type="EMBL" id="QGP93121.1"/>
    </source>
</evidence>
<keyword evidence="4 7" id="KW-0732">Signal</keyword>
<evidence type="ECO:0000256" key="3">
    <source>
        <dbReference type="ARBA" id="ARBA00022475"/>
    </source>
</evidence>
<evidence type="ECO:0000313" key="10">
    <source>
        <dbReference type="Proteomes" id="UP000425916"/>
    </source>
</evidence>
<evidence type="ECO:0000256" key="7">
    <source>
        <dbReference type="SAM" id="SignalP"/>
    </source>
</evidence>
<dbReference type="Proteomes" id="UP000425916">
    <property type="component" value="Chromosome"/>
</dbReference>
<dbReference type="PANTHER" id="PTHR34296:SF2">
    <property type="entry name" value="ABC TRANSPORTER GUANOSINE-BINDING PROTEIN NUPN"/>
    <property type="match status" value="1"/>
</dbReference>
<organism evidence="9 10">
    <name type="scientific">Neomoorella glycerini</name>
    <dbReference type="NCBI Taxonomy" id="55779"/>
    <lineage>
        <taxon>Bacteria</taxon>
        <taxon>Bacillati</taxon>
        <taxon>Bacillota</taxon>
        <taxon>Clostridia</taxon>
        <taxon>Neomoorellales</taxon>
        <taxon>Neomoorellaceae</taxon>
        <taxon>Neomoorella</taxon>
    </lineage>
</organism>
<evidence type="ECO:0000256" key="6">
    <source>
        <dbReference type="ARBA" id="ARBA00023288"/>
    </source>
</evidence>
<dbReference type="InterPro" id="IPR028082">
    <property type="entry name" value="Peripla_BP_I"/>
</dbReference>
<keyword evidence="3" id="KW-1003">Cell membrane</keyword>
<dbReference type="AlphaFoldDB" id="A0A6I5ZUQ6"/>
<feature type="domain" description="ABC transporter substrate-binding protein PnrA-like" evidence="8">
    <location>
        <begin position="49"/>
        <end position="340"/>
    </location>
</feature>
<proteinExistence type="inferred from homology"/>
<evidence type="ECO:0000256" key="1">
    <source>
        <dbReference type="ARBA" id="ARBA00004193"/>
    </source>
</evidence>
<accession>A0A6I5ZUQ6</accession>
<dbReference type="Pfam" id="PF02608">
    <property type="entry name" value="Bmp"/>
    <property type="match status" value="1"/>
</dbReference>
<dbReference type="PROSITE" id="PS51257">
    <property type="entry name" value="PROKAR_LIPOPROTEIN"/>
    <property type="match status" value="1"/>
</dbReference>
<gene>
    <name evidence="9" type="primary">tmpC_1</name>
    <name evidence="9" type="ORF">MGLY_25190</name>
</gene>
<dbReference type="InterPro" id="IPR003760">
    <property type="entry name" value="PnrA-like"/>
</dbReference>
<dbReference type="OrthoDB" id="9769871at2"/>
<evidence type="ECO:0000256" key="5">
    <source>
        <dbReference type="ARBA" id="ARBA00023136"/>
    </source>
</evidence>
<comment type="subcellular location">
    <subcellularLocation>
        <location evidence="1">Cell membrane</location>
        <topology evidence="1">Lipid-anchor</topology>
    </subcellularLocation>
</comment>